<sequence length="82" mass="8860">MTGVTLSNEDKGVVPIIRNRTAEKGLIIEYRIIQMSKASPEFDMSNAGTLKIPESQAMLTQTPSIPELNSLQDAVGKGPFPS</sequence>
<name>A0A9P6E1P2_9AGAM</name>
<feature type="region of interest" description="Disordered" evidence="1">
    <location>
        <begin position="63"/>
        <end position="82"/>
    </location>
</feature>
<evidence type="ECO:0000313" key="2">
    <source>
        <dbReference type="EMBL" id="KAF9507929.1"/>
    </source>
</evidence>
<reference evidence="3" key="1">
    <citation type="journal article" date="2020" name="Nat. Commun.">
        <title>Large-scale genome sequencing of mycorrhizal fungi provides insights into the early evolution of symbiotic traits.</title>
        <authorList>
            <person name="Miyauchi S."/>
            <person name="Kiss E."/>
            <person name="Kuo A."/>
            <person name="Drula E."/>
            <person name="Kohler A."/>
            <person name="Sanchez-Garcia M."/>
            <person name="Morin E."/>
            <person name="Andreopoulos B."/>
            <person name="Barry K.W."/>
            <person name="Bonito G."/>
            <person name="Buee M."/>
            <person name="Carver A."/>
            <person name="Chen C."/>
            <person name="Cichocki N."/>
            <person name="Clum A."/>
            <person name="Culley D."/>
            <person name="Crous P.W."/>
            <person name="Fauchery L."/>
            <person name="Girlanda M."/>
            <person name="Hayes R.D."/>
            <person name="Keri Z."/>
            <person name="LaButti K."/>
            <person name="Lipzen A."/>
            <person name="Lombard V."/>
            <person name="Magnuson J."/>
            <person name="Maillard F."/>
            <person name="Murat C."/>
            <person name="Nolan M."/>
            <person name="Ohm R.A."/>
            <person name="Pangilinan J."/>
            <person name="Pereira M.F."/>
            <person name="Perotto S."/>
            <person name="Peter M."/>
            <person name="Pfister S."/>
            <person name="Riley R."/>
            <person name="Sitrit Y."/>
            <person name="Stielow J.B."/>
            <person name="Szollosi G."/>
            <person name="Zifcakova L."/>
            <person name="Stursova M."/>
            <person name="Spatafora J.W."/>
            <person name="Tedersoo L."/>
            <person name="Vaario L.M."/>
            <person name="Yamada A."/>
            <person name="Yan M."/>
            <person name="Wang P."/>
            <person name="Xu J."/>
            <person name="Bruns T."/>
            <person name="Baldrian P."/>
            <person name="Vilgalys R."/>
            <person name="Dunand C."/>
            <person name="Henrissat B."/>
            <person name="Grigoriev I.V."/>
            <person name="Hibbett D."/>
            <person name="Nagy L.G."/>
            <person name="Martin F.M."/>
        </authorList>
    </citation>
    <scope>NUCLEOTIDE SEQUENCE</scope>
    <source>
        <strain evidence="3">UP504</strain>
    </source>
</reference>
<keyword evidence="4" id="KW-1185">Reference proteome</keyword>
<gene>
    <name evidence="3" type="ORF">BS47DRAFT_1337717</name>
    <name evidence="2" type="ORF">BS47DRAFT_1350990</name>
</gene>
<comment type="caution">
    <text evidence="3">The sequence shown here is derived from an EMBL/GenBank/DDBJ whole genome shotgun (WGS) entry which is preliminary data.</text>
</comment>
<dbReference type="Proteomes" id="UP000886523">
    <property type="component" value="Unassembled WGS sequence"/>
</dbReference>
<proteinExistence type="predicted"/>
<dbReference type="EMBL" id="MU129069">
    <property type="protein sequence ID" value="KAF9507929.1"/>
    <property type="molecule type" value="Genomic_DNA"/>
</dbReference>
<dbReference type="AlphaFoldDB" id="A0A9P6E1P2"/>
<dbReference type="EMBL" id="MU128921">
    <property type="protein sequence ID" value="KAF9518860.1"/>
    <property type="molecule type" value="Genomic_DNA"/>
</dbReference>
<feature type="compositionally biased region" description="Polar residues" evidence="1">
    <location>
        <begin position="63"/>
        <end position="72"/>
    </location>
</feature>
<evidence type="ECO:0000313" key="4">
    <source>
        <dbReference type="Proteomes" id="UP000886523"/>
    </source>
</evidence>
<evidence type="ECO:0000256" key="1">
    <source>
        <dbReference type="SAM" id="MobiDB-lite"/>
    </source>
</evidence>
<accession>A0A9P6E1P2</accession>
<evidence type="ECO:0000313" key="3">
    <source>
        <dbReference type="EMBL" id="KAF9518860.1"/>
    </source>
</evidence>
<organism evidence="3 4">
    <name type="scientific">Hydnum rufescens UP504</name>
    <dbReference type="NCBI Taxonomy" id="1448309"/>
    <lineage>
        <taxon>Eukaryota</taxon>
        <taxon>Fungi</taxon>
        <taxon>Dikarya</taxon>
        <taxon>Basidiomycota</taxon>
        <taxon>Agaricomycotina</taxon>
        <taxon>Agaricomycetes</taxon>
        <taxon>Cantharellales</taxon>
        <taxon>Hydnaceae</taxon>
        <taxon>Hydnum</taxon>
    </lineage>
</organism>
<dbReference type="OrthoDB" id="3263651at2759"/>
<protein>
    <submittedName>
        <fullName evidence="3">Uncharacterized protein</fullName>
    </submittedName>
</protein>